<feature type="compositionally biased region" description="Acidic residues" evidence="7">
    <location>
        <begin position="332"/>
        <end position="345"/>
    </location>
</feature>
<sequence>METLEETARVITSKPAQRAAVNVALLGSSAVTLLGLASLATALFFQNFVPDQCITKPVYLQYQSGLNPYGLAQLEYPSPKLQQDYDVSVTLSMPRSPPNTERGNFMVSLYLVRGAGKGSDVAESGRHFANGQQYLENRKILFKSRRPALMPYEEPIISVAKRVLFMGYYALFPRSQRRIMTIQLAERVNFGNSAVRPSAAFVEIEAGQTIQIYETALTLTARLRGLRWLMFHYRLITYAAFTFLFWVCEVLFMCVAWVVWSFTTASKNSARKGEGFTDGEDDDGYDYDEHSDLPASSVTYGRQVAIKSEASFKMEEDDEEERRISDIPLGDAEADDEDDFDDDDDNPSRTRRNLGTGTSYKGDGGDSVRRRASRNPVD</sequence>
<keyword evidence="2 8" id="KW-0812">Transmembrane</keyword>
<evidence type="ECO:0000313" key="9">
    <source>
        <dbReference type="EMBL" id="KAK2591662.1"/>
    </source>
</evidence>
<keyword evidence="5" id="KW-0443">Lipid metabolism</keyword>
<evidence type="ECO:0000256" key="4">
    <source>
        <dbReference type="ARBA" id="ARBA00022989"/>
    </source>
</evidence>
<dbReference type="InterPro" id="IPR009617">
    <property type="entry name" value="Seipin"/>
</dbReference>
<accession>A0AAJ0CFK1</accession>
<dbReference type="CDD" id="cd23995">
    <property type="entry name" value="Seipin_BSCL2_like"/>
    <property type="match status" value="1"/>
</dbReference>
<feature type="region of interest" description="Disordered" evidence="7">
    <location>
        <begin position="269"/>
        <end position="294"/>
    </location>
</feature>
<feature type="region of interest" description="Disordered" evidence="7">
    <location>
        <begin position="311"/>
        <end position="378"/>
    </location>
</feature>
<evidence type="ECO:0000256" key="2">
    <source>
        <dbReference type="ARBA" id="ARBA00022692"/>
    </source>
</evidence>
<dbReference type="Proteomes" id="UP001251528">
    <property type="component" value="Unassembled WGS sequence"/>
</dbReference>
<dbReference type="PANTHER" id="PTHR21212:SF0">
    <property type="entry name" value="SEIPIN"/>
    <property type="match status" value="1"/>
</dbReference>
<evidence type="ECO:0000256" key="5">
    <source>
        <dbReference type="ARBA" id="ARBA00023098"/>
    </source>
</evidence>
<feature type="compositionally biased region" description="Acidic residues" evidence="7">
    <location>
        <begin position="277"/>
        <end position="286"/>
    </location>
</feature>
<keyword evidence="3" id="KW-0256">Endoplasmic reticulum</keyword>
<keyword evidence="6 8" id="KW-0472">Membrane</keyword>
<evidence type="ECO:0000256" key="7">
    <source>
        <dbReference type="SAM" id="MobiDB-lite"/>
    </source>
</evidence>
<dbReference type="EMBL" id="JASWJB010000318">
    <property type="protein sequence ID" value="KAK2591662.1"/>
    <property type="molecule type" value="Genomic_DNA"/>
</dbReference>
<evidence type="ECO:0008006" key="11">
    <source>
        <dbReference type="Google" id="ProtNLM"/>
    </source>
</evidence>
<feature type="transmembrane region" description="Helical" evidence="8">
    <location>
        <begin position="20"/>
        <end position="45"/>
    </location>
</feature>
<comment type="subcellular location">
    <subcellularLocation>
        <location evidence="1">Endoplasmic reticulum membrane</location>
        <topology evidence="1">Multi-pass membrane protein</topology>
    </subcellularLocation>
</comment>
<evidence type="ECO:0000256" key="3">
    <source>
        <dbReference type="ARBA" id="ARBA00022824"/>
    </source>
</evidence>
<comment type="caution">
    <text evidence="9">The sequence shown here is derived from an EMBL/GenBank/DDBJ whole genome shotgun (WGS) entry which is preliminary data.</text>
</comment>
<organism evidence="9 10">
    <name type="scientific">Conoideocrella luteorostrata</name>
    <dbReference type="NCBI Taxonomy" id="1105319"/>
    <lineage>
        <taxon>Eukaryota</taxon>
        <taxon>Fungi</taxon>
        <taxon>Dikarya</taxon>
        <taxon>Ascomycota</taxon>
        <taxon>Pezizomycotina</taxon>
        <taxon>Sordariomycetes</taxon>
        <taxon>Hypocreomycetidae</taxon>
        <taxon>Hypocreales</taxon>
        <taxon>Clavicipitaceae</taxon>
        <taxon>Conoideocrella</taxon>
    </lineage>
</organism>
<dbReference type="PANTHER" id="PTHR21212">
    <property type="entry name" value="BERNARDINELLI-SEIP CONGENITAL LIPODYSTROPHY 2 HOMOLOG BSCL2 PROTEIN"/>
    <property type="match status" value="1"/>
</dbReference>
<keyword evidence="4 8" id="KW-1133">Transmembrane helix</keyword>
<dbReference type="GO" id="GO:0006629">
    <property type="term" value="P:lipid metabolic process"/>
    <property type="evidence" value="ECO:0007669"/>
    <property type="project" value="UniProtKB-KW"/>
</dbReference>
<gene>
    <name evidence="9" type="ORF">QQS21_010647</name>
</gene>
<evidence type="ECO:0000256" key="1">
    <source>
        <dbReference type="ARBA" id="ARBA00004477"/>
    </source>
</evidence>
<protein>
    <recommendedName>
        <fullName evidence="11">Tubulin-tyrosine ligase</fullName>
    </recommendedName>
</protein>
<evidence type="ECO:0000256" key="6">
    <source>
        <dbReference type="ARBA" id="ARBA00023136"/>
    </source>
</evidence>
<keyword evidence="10" id="KW-1185">Reference proteome</keyword>
<name>A0AAJ0CFK1_9HYPO</name>
<proteinExistence type="predicted"/>
<evidence type="ECO:0000313" key="10">
    <source>
        <dbReference type="Proteomes" id="UP001251528"/>
    </source>
</evidence>
<dbReference type="GO" id="GO:0140042">
    <property type="term" value="P:lipid droplet formation"/>
    <property type="evidence" value="ECO:0007669"/>
    <property type="project" value="UniProtKB-ARBA"/>
</dbReference>
<reference evidence="9" key="1">
    <citation type="submission" date="2023-06" db="EMBL/GenBank/DDBJ databases">
        <title>Conoideocrella luteorostrata (Hypocreales: Clavicipitaceae), a potential biocontrol fungus for elongate hemlock scale in United States Christmas tree production areas.</title>
        <authorList>
            <person name="Barrett H."/>
            <person name="Lovett B."/>
            <person name="Macias A.M."/>
            <person name="Stajich J.E."/>
            <person name="Kasson M.T."/>
        </authorList>
    </citation>
    <scope>NUCLEOTIDE SEQUENCE</scope>
    <source>
        <strain evidence="9">ARSEF 14590</strain>
    </source>
</reference>
<dbReference type="GO" id="GO:0005789">
    <property type="term" value="C:endoplasmic reticulum membrane"/>
    <property type="evidence" value="ECO:0007669"/>
    <property type="project" value="UniProtKB-SubCell"/>
</dbReference>
<dbReference type="Pfam" id="PF06775">
    <property type="entry name" value="Seipin"/>
    <property type="match status" value="1"/>
</dbReference>
<evidence type="ECO:0000256" key="8">
    <source>
        <dbReference type="SAM" id="Phobius"/>
    </source>
</evidence>
<dbReference type="AlphaFoldDB" id="A0AAJ0CFK1"/>
<feature type="transmembrane region" description="Helical" evidence="8">
    <location>
        <begin position="235"/>
        <end position="260"/>
    </location>
</feature>